<protein>
    <submittedName>
        <fullName evidence="1">Uncharacterized protein</fullName>
    </submittedName>
</protein>
<evidence type="ECO:0000313" key="1">
    <source>
        <dbReference type="EMBL" id="MBX61003.1"/>
    </source>
</evidence>
<dbReference type="EMBL" id="GGEC01080519">
    <property type="protein sequence ID" value="MBX61003.1"/>
    <property type="molecule type" value="Transcribed_RNA"/>
</dbReference>
<name>A0A2P2Q284_RHIMU</name>
<reference evidence="1" key="1">
    <citation type="submission" date="2018-02" db="EMBL/GenBank/DDBJ databases">
        <title>Rhizophora mucronata_Transcriptome.</title>
        <authorList>
            <person name="Meera S.P."/>
            <person name="Sreeshan A."/>
            <person name="Augustine A."/>
        </authorList>
    </citation>
    <scope>NUCLEOTIDE SEQUENCE</scope>
    <source>
        <tissue evidence="1">Leaf</tissue>
    </source>
</reference>
<organism evidence="1">
    <name type="scientific">Rhizophora mucronata</name>
    <name type="common">Asiatic mangrove</name>
    <dbReference type="NCBI Taxonomy" id="61149"/>
    <lineage>
        <taxon>Eukaryota</taxon>
        <taxon>Viridiplantae</taxon>
        <taxon>Streptophyta</taxon>
        <taxon>Embryophyta</taxon>
        <taxon>Tracheophyta</taxon>
        <taxon>Spermatophyta</taxon>
        <taxon>Magnoliopsida</taxon>
        <taxon>eudicotyledons</taxon>
        <taxon>Gunneridae</taxon>
        <taxon>Pentapetalae</taxon>
        <taxon>rosids</taxon>
        <taxon>fabids</taxon>
        <taxon>Malpighiales</taxon>
        <taxon>Rhizophoraceae</taxon>
        <taxon>Rhizophora</taxon>
    </lineage>
</organism>
<accession>A0A2P2Q284</accession>
<proteinExistence type="predicted"/>
<dbReference type="AlphaFoldDB" id="A0A2P2Q284"/>
<sequence>MLSRICHTASIIVHEVKL</sequence>